<sequence>MLIKSEMTAFGTTTSMNTYYDGNKSRTEIDVPGMAKSILIHLPNEEVMYQYVYGEETGVKMTGANASYAEEMGLMMDTSMLAEITDASSEDMIARVETLDGEEVIYIEATQSDEDMGDVLVKMWYSKKYATPLKYEVYMGETLMTNLKVIKITDSIRFSGDEFVPPKDVTFQEMDMQSMMAEW</sequence>
<evidence type="ECO:0000313" key="2">
    <source>
        <dbReference type="Proteomes" id="UP001374599"/>
    </source>
</evidence>
<comment type="caution">
    <text evidence="1">The sequence shown here is derived from an EMBL/GenBank/DDBJ whole genome shotgun (WGS) entry which is preliminary data.</text>
</comment>
<proteinExistence type="predicted"/>
<dbReference type="EMBL" id="BTPU01000050">
    <property type="protein sequence ID" value="GMQ63657.1"/>
    <property type="molecule type" value="Genomic_DNA"/>
</dbReference>
<evidence type="ECO:0000313" key="1">
    <source>
        <dbReference type="EMBL" id="GMQ63657.1"/>
    </source>
</evidence>
<organism evidence="1 2">
    <name type="scientific">Vallitalea maricola</name>
    <dbReference type="NCBI Taxonomy" id="3074433"/>
    <lineage>
        <taxon>Bacteria</taxon>
        <taxon>Bacillati</taxon>
        <taxon>Bacillota</taxon>
        <taxon>Clostridia</taxon>
        <taxon>Lachnospirales</taxon>
        <taxon>Vallitaleaceae</taxon>
        <taxon>Vallitalea</taxon>
    </lineage>
</organism>
<accession>A0ACB5UL12</accession>
<protein>
    <submittedName>
        <fullName evidence="1">Uncharacterized protein</fullName>
    </submittedName>
</protein>
<gene>
    <name evidence="1" type="ORF">AN2V17_28910</name>
</gene>
<keyword evidence="2" id="KW-1185">Reference proteome</keyword>
<reference evidence="1" key="1">
    <citation type="submission" date="2023-09" db="EMBL/GenBank/DDBJ databases">
        <title>Vallitalea sediminicola and Vallitalea maricola sp. nov., anaerobic bacteria isolated from marine sediment.</title>
        <authorList>
            <person name="Hirano S."/>
            <person name="Maeda A."/>
            <person name="Terahara T."/>
            <person name="Mori K."/>
            <person name="Hamada M."/>
            <person name="Matsumoto R."/>
            <person name="Kobayashi T."/>
        </authorList>
    </citation>
    <scope>NUCLEOTIDE SEQUENCE</scope>
    <source>
        <strain evidence="1">AN17-2</strain>
    </source>
</reference>
<name>A0ACB5UL12_9FIRM</name>
<dbReference type="Proteomes" id="UP001374599">
    <property type="component" value="Unassembled WGS sequence"/>
</dbReference>